<dbReference type="AlphaFoldDB" id="A0ABD0JE86"/>
<evidence type="ECO:0000313" key="1">
    <source>
        <dbReference type="EMBL" id="KAK7471892.1"/>
    </source>
</evidence>
<dbReference type="EMBL" id="JACVVK020000475">
    <property type="protein sequence ID" value="KAK7471892.1"/>
    <property type="molecule type" value="Genomic_DNA"/>
</dbReference>
<sequence>MRSWPRGVSFCEQHELNPLLKRAISPKQPFLTPHSADKPDDITVNMCSSICPQMGARSMLKFLLGFLGAAPVPHKLLCRNKSSAEQLASSVASNLAGVLEDSPSPCVTTMSTQL</sequence>
<accession>A0ABD0JE86</accession>
<name>A0ABD0JE86_9CAEN</name>
<comment type="caution">
    <text evidence="1">The sequence shown here is derived from an EMBL/GenBank/DDBJ whole genome shotgun (WGS) entry which is preliminary data.</text>
</comment>
<organism evidence="1 2">
    <name type="scientific">Batillaria attramentaria</name>
    <dbReference type="NCBI Taxonomy" id="370345"/>
    <lineage>
        <taxon>Eukaryota</taxon>
        <taxon>Metazoa</taxon>
        <taxon>Spiralia</taxon>
        <taxon>Lophotrochozoa</taxon>
        <taxon>Mollusca</taxon>
        <taxon>Gastropoda</taxon>
        <taxon>Caenogastropoda</taxon>
        <taxon>Sorbeoconcha</taxon>
        <taxon>Cerithioidea</taxon>
        <taxon>Batillariidae</taxon>
        <taxon>Batillaria</taxon>
    </lineage>
</organism>
<evidence type="ECO:0000313" key="2">
    <source>
        <dbReference type="Proteomes" id="UP001519460"/>
    </source>
</evidence>
<proteinExistence type="predicted"/>
<protein>
    <submittedName>
        <fullName evidence="1">Uncharacterized protein</fullName>
    </submittedName>
</protein>
<reference evidence="1 2" key="1">
    <citation type="journal article" date="2023" name="Sci. Data">
        <title>Genome assembly of the Korean intertidal mud-creeper Batillaria attramentaria.</title>
        <authorList>
            <person name="Patra A.K."/>
            <person name="Ho P.T."/>
            <person name="Jun S."/>
            <person name="Lee S.J."/>
            <person name="Kim Y."/>
            <person name="Won Y.J."/>
        </authorList>
    </citation>
    <scope>NUCLEOTIDE SEQUENCE [LARGE SCALE GENOMIC DNA]</scope>
    <source>
        <strain evidence="1">Wonlab-2016</strain>
    </source>
</reference>
<dbReference type="Proteomes" id="UP001519460">
    <property type="component" value="Unassembled WGS sequence"/>
</dbReference>
<gene>
    <name evidence="1" type="ORF">BaRGS_00035476</name>
</gene>
<keyword evidence="2" id="KW-1185">Reference proteome</keyword>